<accession>A0AAI9TKQ0</accession>
<comment type="caution">
    <text evidence="3">The sequence shown here is derived from an EMBL/GenBank/DDBJ whole genome shotgun (WGS) entry which is preliminary data.</text>
</comment>
<sequence length="191" mass="20587">MLTWFRNMMRYLAMNSDLESPSLVASSYIAIIQDDITTCEVVRNAGLPPRVANDQQGPSTPTSAFSIGLTPQSSHTETRAVSPSPEADVTRGNYQDSVKEAILAGISGGVNEVYHSPLTDELFAASPIALALVECALLDRIAQMAVSMRSLEKDLEALRARRKQLAALRVVSGTSRSTCWSAEITPSESEA</sequence>
<reference evidence="3" key="1">
    <citation type="submission" date="2015-06" db="EMBL/GenBank/DDBJ databases">
        <authorList>
            <person name="Nguyen H."/>
        </authorList>
    </citation>
    <scope>NUCLEOTIDE SEQUENCE</scope>
    <source>
        <strain evidence="3">DAOM 180753</strain>
    </source>
</reference>
<name>A0AAI9TKQ0_PENTH</name>
<dbReference type="EMBL" id="LACB01000095">
    <property type="protein sequence ID" value="KAJ9489092.1"/>
    <property type="molecule type" value="Genomic_DNA"/>
</dbReference>
<keyword evidence="4" id="KW-1185">Reference proteome</keyword>
<dbReference type="Proteomes" id="UP001227192">
    <property type="component" value="Unassembled WGS sequence"/>
</dbReference>
<dbReference type="AlphaFoldDB" id="A0AAI9TKQ0"/>
<feature type="region of interest" description="Disordered" evidence="2">
    <location>
        <begin position="69"/>
        <end position="91"/>
    </location>
</feature>
<keyword evidence="1" id="KW-0175">Coiled coil</keyword>
<proteinExistence type="predicted"/>
<evidence type="ECO:0000313" key="3">
    <source>
        <dbReference type="EMBL" id="KAJ9489092.1"/>
    </source>
</evidence>
<protein>
    <submittedName>
        <fullName evidence="3">Uncharacterized protein</fullName>
    </submittedName>
</protein>
<reference evidence="3" key="2">
    <citation type="journal article" date="2016" name="Fungal Biol.">
        <title>Ochratoxin A production by Penicillium thymicola.</title>
        <authorList>
            <person name="Nguyen H.D.T."/>
            <person name="McMullin D.R."/>
            <person name="Ponomareva E."/>
            <person name="Riley R."/>
            <person name="Pomraning K.R."/>
            <person name="Baker S.E."/>
            <person name="Seifert K.A."/>
        </authorList>
    </citation>
    <scope>NUCLEOTIDE SEQUENCE</scope>
    <source>
        <strain evidence="3">DAOM 180753</strain>
    </source>
</reference>
<feature type="coiled-coil region" evidence="1">
    <location>
        <begin position="141"/>
        <end position="168"/>
    </location>
</feature>
<evidence type="ECO:0000313" key="4">
    <source>
        <dbReference type="Proteomes" id="UP001227192"/>
    </source>
</evidence>
<organism evidence="3 4">
    <name type="scientific">Penicillium thymicola</name>
    <dbReference type="NCBI Taxonomy" id="293382"/>
    <lineage>
        <taxon>Eukaryota</taxon>
        <taxon>Fungi</taxon>
        <taxon>Dikarya</taxon>
        <taxon>Ascomycota</taxon>
        <taxon>Pezizomycotina</taxon>
        <taxon>Eurotiomycetes</taxon>
        <taxon>Eurotiomycetidae</taxon>
        <taxon>Eurotiales</taxon>
        <taxon>Aspergillaceae</taxon>
        <taxon>Penicillium</taxon>
    </lineage>
</organism>
<evidence type="ECO:0000256" key="2">
    <source>
        <dbReference type="SAM" id="MobiDB-lite"/>
    </source>
</evidence>
<evidence type="ECO:0000256" key="1">
    <source>
        <dbReference type="SAM" id="Coils"/>
    </source>
</evidence>
<feature type="compositionally biased region" description="Polar residues" evidence="2">
    <location>
        <begin position="69"/>
        <end position="81"/>
    </location>
</feature>
<gene>
    <name evidence="3" type="ORF">VN97_g4187</name>
</gene>